<reference evidence="2" key="1">
    <citation type="submission" date="2019-05" db="EMBL/GenBank/DDBJ databases">
        <title>Flavobacterium profundi sp. nov., isolated from a deep-sea seamount.</title>
        <authorList>
            <person name="Zhang D.-C."/>
        </authorList>
    </citation>
    <scope>NUCLEOTIDE SEQUENCE [LARGE SCALE GENOMIC DNA]</scope>
    <source>
        <strain evidence="2">EC11</strain>
    </source>
</reference>
<sequence length="66" mass="7688">MELFFLKTHPFINDFSTFSTFVIRTLLFPVSYYTSLLENYSQEAVFESLNNAYLKNVIVLASPELL</sequence>
<reference evidence="1 2" key="3">
    <citation type="submission" date="2020-02" db="EMBL/GenBank/DDBJ databases">
        <title>Flavobacterium profundi sp. nov., isolated from a deep-sea seamount.</title>
        <authorList>
            <person name="Zhang D.-C."/>
        </authorList>
    </citation>
    <scope>NUCLEOTIDE SEQUENCE [LARGE SCALE GENOMIC DNA]</scope>
    <source>
        <strain evidence="1 2">EC11</strain>
    </source>
</reference>
<reference evidence="1 2" key="2">
    <citation type="submission" date="2019-05" db="EMBL/GenBank/DDBJ databases">
        <authorList>
            <person name="Lianzixin W."/>
        </authorList>
    </citation>
    <scope>NUCLEOTIDE SEQUENCE [LARGE SCALE GENOMIC DNA]</scope>
    <source>
        <strain evidence="1 2">EC11</strain>
    </source>
</reference>
<organism evidence="1 2">
    <name type="scientific">Flavobacterium jejuense</name>
    <dbReference type="NCBI Taxonomy" id="1544455"/>
    <lineage>
        <taxon>Bacteria</taxon>
        <taxon>Pseudomonadati</taxon>
        <taxon>Bacteroidota</taxon>
        <taxon>Flavobacteriia</taxon>
        <taxon>Flavobacteriales</taxon>
        <taxon>Flavobacteriaceae</taxon>
        <taxon>Flavobacterium</taxon>
    </lineage>
</organism>
<dbReference type="Proteomes" id="UP000817854">
    <property type="component" value="Unassembled WGS sequence"/>
</dbReference>
<dbReference type="RefSeq" id="WP_140962999.1">
    <property type="nucleotide sequence ID" value="NZ_VEVQ02000008.1"/>
</dbReference>
<gene>
    <name evidence="1" type="ORF">FIA58_013460</name>
</gene>
<protein>
    <submittedName>
        <fullName evidence="1">Uncharacterized protein</fullName>
    </submittedName>
</protein>
<evidence type="ECO:0000313" key="2">
    <source>
        <dbReference type="Proteomes" id="UP000817854"/>
    </source>
</evidence>
<proteinExistence type="predicted"/>
<dbReference type="EMBL" id="VEVQ02000008">
    <property type="protein sequence ID" value="NHN26687.1"/>
    <property type="molecule type" value="Genomic_DNA"/>
</dbReference>
<keyword evidence="2" id="KW-1185">Reference proteome</keyword>
<name>A0ABX0ISD1_9FLAO</name>
<accession>A0ABX0ISD1</accession>
<evidence type="ECO:0000313" key="1">
    <source>
        <dbReference type="EMBL" id="NHN26687.1"/>
    </source>
</evidence>
<comment type="caution">
    <text evidence="1">The sequence shown here is derived from an EMBL/GenBank/DDBJ whole genome shotgun (WGS) entry which is preliminary data.</text>
</comment>